<evidence type="ECO:0000313" key="2">
    <source>
        <dbReference type="EMBL" id="SDZ66832.1"/>
    </source>
</evidence>
<feature type="compositionally biased region" description="Acidic residues" evidence="1">
    <location>
        <begin position="85"/>
        <end position="99"/>
    </location>
</feature>
<gene>
    <name evidence="2" type="ORF">SAMN05421736_12813</name>
</gene>
<dbReference type="Proteomes" id="UP000198935">
    <property type="component" value="Unassembled WGS sequence"/>
</dbReference>
<dbReference type="EMBL" id="FNPI01000028">
    <property type="protein sequence ID" value="SDZ66832.1"/>
    <property type="molecule type" value="Genomic_DNA"/>
</dbReference>
<sequence>MNIPAKTVIAKMEEEVAKLKKTVEETPDTEGYREPAAAIKAYCDLLLSSGADAGAGRGKRPTTVKYAAVEDVMGQTKPKETLSPYDDDEDRESDSLLDF</sequence>
<organism evidence="2 3">
    <name type="scientific">Evansella caseinilytica</name>
    <dbReference type="NCBI Taxonomy" id="1503961"/>
    <lineage>
        <taxon>Bacteria</taxon>
        <taxon>Bacillati</taxon>
        <taxon>Bacillota</taxon>
        <taxon>Bacilli</taxon>
        <taxon>Bacillales</taxon>
        <taxon>Bacillaceae</taxon>
        <taxon>Evansella</taxon>
    </lineage>
</organism>
<dbReference type="Pfam" id="PF17261">
    <property type="entry name" value="DUF5327"/>
    <property type="match status" value="1"/>
</dbReference>
<evidence type="ECO:0008006" key="4">
    <source>
        <dbReference type="Google" id="ProtNLM"/>
    </source>
</evidence>
<dbReference type="OrthoDB" id="2884526at2"/>
<proteinExistence type="predicted"/>
<keyword evidence="3" id="KW-1185">Reference proteome</keyword>
<evidence type="ECO:0000256" key="1">
    <source>
        <dbReference type="SAM" id="MobiDB-lite"/>
    </source>
</evidence>
<evidence type="ECO:0000313" key="3">
    <source>
        <dbReference type="Proteomes" id="UP000198935"/>
    </source>
</evidence>
<accession>A0A1H3UWL1</accession>
<feature type="region of interest" description="Disordered" evidence="1">
    <location>
        <begin position="70"/>
        <end position="99"/>
    </location>
</feature>
<reference evidence="3" key="1">
    <citation type="submission" date="2016-10" db="EMBL/GenBank/DDBJ databases">
        <authorList>
            <person name="Varghese N."/>
            <person name="Submissions S."/>
        </authorList>
    </citation>
    <scope>NUCLEOTIDE SEQUENCE [LARGE SCALE GENOMIC DNA]</scope>
    <source>
        <strain evidence="3">SP</strain>
    </source>
</reference>
<dbReference type="InterPro" id="IPR035218">
    <property type="entry name" value="DUF5327"/>
</dbReference>
<dbReference type="STRING" id="1503961.SAMN05421736_12813"/>
<dbReference type="AlphaFoldDB" id="A0A1H3UWL1"/>
<name>A0A1H3UWL1_9BACI</name>
<protein>
    <recommendedName>
        <fullName evidence="4">YwdI family protein</fullName>
    </recommendedName>
</protein>